<dbReference type="Gene3D" id="3.90.550.10">
    <property type="entry name" value="Spore Coat Polysaccharide Biosynthesis Protein SpsA, Chain A"/>
    <property type="match status" value="1"/>
</dbReference>
<comment type="caution">
    <text evidence="4">The sequence shown here is derived from an EMBL/GenBank/DDBJ whole genome shotgun (WGS) entry which is preliminary data.</text>
</comment>
<dbReference type="GO" id="GO:0016757">
    <property type="term" value="F:glycosyltransferase activity"/>
    <property type="evidence" value="ECO:0007669"/>
    <property type="project" value="UniProtKB-KW"/>
</dbReference>
<dbReference type="RefSeq" id="WP_097783048.1">
    <property type="nucleotide sequence ID" value="NZ_JANFZK010000023.1"/>
</dbReference>
<evidence type="ECO:0000256" key="1">
    <source>
        <dbReference type="ARBA" id="ARBA00022676"/>
    </source>
</evidence>
<proteinExistence type="predicted"/>
<dbReference type="PANTHER" id="PTHR22916">
    <property type="entry name" value="GLYCOSYLTRANSFERASE"/>
    <property type="match status" value="1"/>
</dbReference>
<reference evidence="4 5" key="1">
    <citation type="journal article" date="2017" name="Front. Microbiol.">
        <title>New Insights into the Diversity of the Genus Faecalibacterium.</title>
        <authorList>
            <person name="Benevides L."/>
            <person name="Burman S."/>
            <person name="Martin R."/>
            <person name="Robert V."/>
            <person name="Thomas M."/>
            <person name="Miquel S."/>
            <person name="Chain F."/>
            <person name="Sokol H."/>
            <person name="Bermudez-Humaran L.G."/>
            <person name="Morrison M."/>
            <person name="Langella P."/>
            <person name="Azevedo V.A."/>
            <person name="Chatel J.M."/>
            <person name="Soares S."/>
        </authorList>
    </citation>
    <scope>NUCLEOTIDE SEQUENCE [LARGE SCALE GENOMIC DNA]</scope>
    <source>
        <strain evidence="4 5">CNCM I 4546</strain>
    </source>
</reference>
<organism evidence="4 5">
    <name type="scientific">Faecalibacterium prausnitzii</name>
    <dbReference type="NCBI Taxonomy" id="853"/>
    <lineage>
        <taxon>Bacteria</taxon>
        <taxon>Bacillati</taxon>
        <taxon>Bacillota</taxon>
        <taxon>Clostridia</taxon>
        <taxon>Eubacteriales</taxon>
        <taxon>Oscillospiraceae</taxon>
        <taxon>Faecalibacterium</taxon>
    </lineage>
</organism>
<gene>
    <name evidence="4" type="ORF">CGS55_06810</name>
</gene>
<dbReference type="Proteomes" id="UP000219901">
    <property type="component" value="Unassembled WGS sequence"/>
</dbReference>
<dbReference type="InterPro" id="IPR029044">
    <property type="entry name" value="Nucleotide-diphossugar_trans"/>
</dbReference>
<keyword evidence="1" id="KW-0328">Glycosyltransferase</keyword>
<name>A0A2A7A0P4_9FIRM</name>
<evidence type="ECO:0000256" key="2">
    <source>
        <dbReference type="ARBA" id="ARBA00022679"/>
    </source>
</evidence>
<dbReference type="AlphaFoldDB" id="A0A2A7A0P4"/>
<keyword evidence="2 4" id="KW-0808">Transferase</keyword>
<protein>
    <submittedName>
        <fullName evidence="4">Glycosyltransferase</fullName>
    </submittedName>
</protein>
<feature type="domain" description="Glycosyltransferase 2-like" evidence="3">
    <location>
        <begin position="5"/>
        <end position="172"/>
    </location>
</feature>
<evidence type="ECO:0000259" key="3">
    <source>
        <dbReference type="Pfam" id="PF00535"/>
    </source>
</evidence>
<evidence type="ECO:0000313" key="5">
    <source>
        <dbReference type="Proteomes" id="UP000219901"/>
    </source>
</evidence>
<dbReference type="CDD" id="cd00761">
    <property type="entry name" value="Glyco_tranf_GTA_type"/>
    <property type="match status" value="1"/>
</dbReference>
<dbReference type="PANTHER" id="PTHR22916:SF51">
    <property type="entry name" value="GLYCOSYLTRANSFERASE EPSH-RELATED"/>
    <property type="match status" value="1"/>
</dbReference>
<dbReference type="Pfam" id="PF00535">
    <property type="entry name" value="Glycos_transf_2"/>
    <property type="match status" value="1"/>
</dbReference>
<dbReference type="InterPro" id="IPR001173">
    <property type="entry name" value="Glyco_trans_2-like"/>
</dbReference>
<dbReference type="EMBL" id="NMTV01000044">
    <property type="protein sequence ID" value="PDX72667.1"/>
    <property type="molecule type" value="Genomic_DNA"/>
</dbReference>
<dbReference type="SUPFAM" id="SSF53448">
    <property type="entry name" value="Nucleotide-diphospho-sugar transferases"/>
    <property type="match status" value="1"/>
</dbReference>
<sequence>MPCISFIVPVYNMERLLPRALRSLRAQTLTDFEAILINDGSKDGSAALCAQAVAEDARFRFIDQPNGGVAAARNAGLDAARGEYIFFLDPDDWVEPDAAEVLYHAARNADADCVEFGLYLDSYDENDRLLHTQTSGSTLSGVYRGAPFKEHFDETASSYLVTNKLFRRAFLEQHRLRFSCHQLGEDGLFFVAFYRQNPGCLVVLEKPLYHYTAARRGSLSNSYHPERLEDNFYLSDAVWDTVAAWGLQDSPMHRAKASYCTIRDLMMGIKNLGCSPLSLSEQTAWLRSTLQKPRVRTAVRSTPLHAMQSRNDQVKLLLLKLRLCRAVLLLSGANQRKNT</sequence>
<evidence type="ECO:0000313" key="4">
    <source>
        <dbReference type="EMBL" id="PDX72667.1"/>
    </source>
</evidence>
<accession>A0A2A7A0P4</accession>